<dbReference type="GO" id="GO:0019521">
    <property type="term" value="P:D-gluconate metabolic process"/>
    <property type="evidence" value="ECO:0007669"/>
    <property type="project" value="UniProtKB-KW"/>
</dbReference>
<dbReference type="NCBIfam" id="TIGR00873">
    <property type="entry name" value="gnd"/>
    <property type="match status" value="1"/>
</dbReference>
<dbReference type="InterPro" id="IPR006114">
    <property type="entry name" value="6PGDH_C"/>
</dbReference>
<protein>
    <recommendedName>
        <fullName evidence="6 12">6-phosphogluconate dehydrogenase, decarboxylating</fullName>
        <ecNumber evidence="5 12">1.1.1.44</ecNumber>
    </recommendedName>
</protein>
<dbReference type="NCBIfam" id="NF006765">
    <property type="entry name" value="PRK09287.1"/>
    <property type="match status" value="1"/>
</dbReference>
<evidence type="ECO:0000256" key="3">
    <source>
        <dbReference type="ARBA" id="ARBA00008419"/>
    </source>
</evidence>
<dbReference type="SUPFAM" id="SSF48179">
    <property type="entry name" value="6-phosphogluconate dehydrogenase C-terminal domain-like"/>
    <property type="match status" value="1"/>
</dbReference>
<evidence type="ECO:0000256" key="2">
    <source>
        <dbReference type="ARBA" id="ARBA00004874"/>
    </source>
</evidence>
<keyword evidence="10 12" id="KW-0570">Pentose shunt</keyword>
<dbReference type="AlphaFoldDB" id="A0A937DIS3"/>
<evidence type="ECO:0000256" key="9">
    <source>
        <dbReference type="ARBA" id="ARBA00023064"/>
    </source>
</evidence>
<evidence type="ECO:0000256" key="8">
    <source>
        <dbReference type="ARBA" id="ARBA00023002"/>
    </source>
</evidence>
<dbReference type="SMART" id="SM01350">
    <property type="entry name" value="6PGD"/>
    <property type="match status" value="1"/>
</dbReference>
<comment type="similarity">
    <text evidence="3 12 15">Belongs to the 6-phosphogluconate dehydrogenase family.</text>
</comment>
<evidence type="ECO:0000256" key="13">
    <source>
        <dbReference type="PIRSR" id="PIRSR000109-1"/>
    </source>
</evidence>
<evidence type="ECO:0000256" key="4">
    <source>
        <dbReference type="ARBA" id="ARBA00011738"/>
    </source>
</evidence>
<organism evidence="17 18">
    <name type="scientific">Candidatus Liberibacter ctenarytainae</name>
    <dbReference type="NCBI Taxonomy" id="2020335"/>
    <lineage>
        <taxon>Bacteria</taxon>
        <taxon>Pseudomonadati</taxon>
        <taxon>Pseudomonadota</taxon>
        <taxon>Alphaproteobacteria</taxon>
        <taxon>Hyphomicrobiales</taxon>
        <taxon>Rhizobiaceae</taxon>
        <taxon>Liberibacter</taxon>
    </lineage>
</organism>
<evidence type="ECO:0000256" key="15">
    <source>
        <dbReference type="RuleBase" id="RU000485"/>
    </source>
</evidence>
<comment type="function">
    <text evidence="1 12">Catalyzes the oxidative decarboxylation of 6-phosphogluconate to ribulose 5-phosphate and CO(2), with concomitant reduction of NADP to NADPH.</text>
</comment>
<dbReference type="InterPro" id="IPR036291">
    <property type="entry name" value="NAD(P)-bd_dom_sf"/>
</dbReference>
<evidence type="ECO:0000256" key="7">
    <source>
        <dbReference type="ARBA" id="ARBA00022857"/>
    </source>
</evidence>
<evidence type="ECO:0000256" key="1">
    <source>
        <dbReference type="ARBA" id="ARBA00002526"/>
    </source>
</evidence>
<accession>A0A937DIS3</accession>
<evidence type="ECO:0000259" key="16">
    <source>
        <dbReference type="SMART" id="SM01350"/>
    </source>
</evidence>
<feature type="binding site" description="in other chain" evidence="14">
    <location>
        <position position="262"/>
    </location>
    <ligand>
        <name>substrate</name>
        <note>ligand shared between dimeric partners</note>
    </ligand>
</feature>
<feature type="active site" description="Proton donor" evidence="13">
    <location>
        <position position="191"/>
    </location>
</feature>
<dbReference type="InterPro" id="IPR006183">
    <property type="entry name" value="Pgluconate_DH"/>
</dbReference>
<comment type="subunit">
    <text evidence="4 12">Homodimer.</text>
</comment>
<dbReference type="InterPro" id="IPR013328">
    <property type="entry name" value="6PGD_dom2"/>
</dbReference>
<dbReference type="PANTHER" id="PTHR11811">
    <property type="entry name" value="6-PHOSPHOGLUCONATE DEHYDROGENASE"/>
    <property type="match status" value="1"/>
</dbReference>
<dbReference type="FunFam" id="1.10.1040.10:FF:000032">
    <property type="entry name" value="6-phosphogluconate dehydrogenase, decarboxylating"/>
    <property type="match status" value="1"/>
</dbReference>
<evidence type="ECO:0000256" key="10">
    <source>
        <dbReference type="ARBA" id="ARBA00023126"/>
    </source>
</evidence>
<evidence type="ECO:0000256" key="14">
    <source>
        <dbReference type="PIRSR" id="PIRSR000109-2"/>
    </source>
</evidence>
<feature type="binding site" description="in other chain" evidence="14">
    <location>
        <begin position="130"/>
        <end position="132"/>
    </location>
    <ligand>
        <name>substrate</name>
        <note>ligand shared between dimeric partners</note>
    </ligand>
</feature>
<sequence length="476" mass="52871">MEKAEIGIIGLGAMGSNLALNMLTKGFQLAVYNHESELTDLFVKQTHEFSKQVIATKTLKQMVEAIRPPRKIIMMITDGKPVDLLIKKLKSLLSPEDILMDGGNSDFRDTQIRSKKLSEKGIFFIGIGISGGTNGARYGASLMVGGNAVAYLHIEKILLSISANYQNHPCCALLGPDGSGHFVKTIHNGIEYAYMQMIADIYGILRDGLNKKSMEISHCFSKWNTGKLNSYLTQITAEILLSIDPITGTSMIDLICDTALQKGTGKRSIIEGQKLLSNMTTTEAAICARNLSVCKDERIQMQLIFRKKTDFVLKDSNFLIEDLENALYCATLIAYTQGLLVIAKASQKYNWNVQISTITRIWRAGCIIRSQLLNDIAESLTEDAPHGNLLMIPSISQKIQQTISSLRRIVVSCTQYGYPIPALSAALSYFDVYSHEHGTANLIQAQRDFFGSHGFDRIDGEREHHGPWKNKSTIYF</sequence>
<proteinExistence type="inferred from homology"/>
<dbReference type="EC" id="1.1.1.44" evidence="5 12"/>
<dbReference type="Gene3D" id="1.10.1040.10">
    <property type="entry name" value="N-(1-d-carboxylethyl)-l-norvaline Dehydrogenase, domain 2"/>
    <property type="match status" value="1"/>
</dbReference>
<dbReference type="GO" id="GO:0004616">
    <property type="term" value="F:phosphogluconate dehydrogenase (decarboxylating) activity"/>
    <property type="evidence" value="ECO:0007669"/>
    <property type="project" value="UniProtKB-EC"/>
</dbReference>
<dbReference type="InterPro" id="IPR006115">
    <property type="entry name" value="6PGDH_NADP-bd"/>
</dbReference>
<feature type="binding site" evidence="14">
    <location>
        <position position="447"/>
    </location>
    <ligand>
        <name>substrate</name>
        <note>ligand shared between dimeric partners</note>
    </ligand>
</feature>
<feature type="binding site" description="in other chain" evidence="14">
    <location>
        <begin position="187"/>
        <end position="188"/>
    </location>
    <ligand>
        <name>substrate</name>
        <note>ligand shared between dimeric partners</note>
    </ligand>
</feature>
<feature type="binding site" description="in other chain" evidence="14">
    <location>
        <position position="104"/>
    </location>
    <ligand>
        <name>substrate</name>
        <note>ligand shared between dimeric partners</note>
    </ligand>
</feature>
<dbReference type="Pfam" id="PF00393">
    <property type="entry name" value="6PGD"/>
    <property type="match status" value="1"/>
</dbReference>
<dbReference type="Gene3D" id="1.20.5.320">
    <property type="entry name" value="6-Phosphogluconate Dehydrogenase, domain 3"/>
    <property type="match status" value="1"/>
</dbReference>
<dbReference type="EMBL" id="SEOL01000001">
    <property type="protein sequence ID" value="MBL0848651.1"/>
    <property type="molecule type" value="Genomic_DNA"/>
</dbReference>
<gene>
    <name evidence="17" type="primary">gndA</name>
    <name evidence="17" type="ORF">EU981_00890</name>
</gene>
<dbReference type="Pfam" id="PF03446">
    <property type="entry name" value="NAD_binding_2"/>
    <property type="match status" value="1"/>
</dbReference>
<keyword evidence="9 15" id="KW-0311">Gluconate utilization</keyword>
<dbReference type="GO" id="GO:0006098">
    <property type="term" value="P:pentose-phosphate shunt"/>
    <property type="evidence" value="ECO:0007669"/>
    <property type="project" value="UniProtKB-KW"/>
</dbReference>
<feature type="domain" description="6-phosphogluconate dehydrogenase C-terminal" evidence="16">
    <location>
        <begin position="180"/>
        <end position="469"/>
    </location>
</feature>
<dbReference type="Proteomes" id="UP000736856">
    <property type="component" value="Unassembled WGS sequence"/>
</dbReference>
<dbReference type="SUPFAM" id="SSF51735">
    <property type="entry name" value="NAD(P)-binding Rossmann-fold domains"/>
    <property type="match status" value="1"/>
</dbReference>
<dbReference type="GO" id="GO:0050661">
    <property type="term" value="F:NADP binding"/>
    <property type="evidence" value="ECO:0007669"/>
    <property type="project" value="InterPro"/>
</dbReference>
<reference evidence="17" key="1">
    <citation type="submission" date="2019-02" db="EMBL/GenBank/DDBJ databases">
        <title>A novel Candidatus Liberibacter species associated with the New Zealand native fuchsia psyllid, Ctenarytaina fuchsiae.</title>
        <authorList>
            <person name="Thompson S.M."/>
            <person name="Jorgensen N."/>
            <person name="David C."/>
            <person name="Bulman S.R."/>
            <person name="Smith G.R."/>
        </authorList>
    </citation>
    <scope>NUCLEOTIDE SEQUENCE</scope>
    <source>
        <strain evidence="17">Oxford</strain>
    </source>
</reference>
<comment type="pathway">
    <text evidence="2 12 15">Carbohydrate degradation; pentose phosphate pathway; D-ribulose 5-phosphate from D-glucose 6-phosphate (oxidative stage): step 3/3.</text>
</comment>
<evidence type="ECO:0000256" key="5">
    <source>
        <dbReference type="ARBA" id="ARBA00013011"/>
    </source>
</evidence>
<dbReference type="InterPro" id="IPR008927">
    <property type="entry name" value="6-PGluconate_DH-like_C_sf"/>
</dbReference>
<feature type="binding site" description="in other chain" evidence="14">
    <location>
        <position position="289"/>
    </location>
    <ligand>
        <name>substrate</name>
        <note>ligand shared between dimeric partners</note>
    </ligand>
</feature>
<evidence type="ECO:0000256" key="12">
    <source>
        <dbReference type="PIRNR" id="PIRNR000109"/>
    </source>
</evidence>
<keyword evidence="7 12" id="KW-0521">NADP</keyword>
<feature type="binding site" description="in other chain" evidence="14">
    <location>
        <position position="192"/>
    </location>
    <ligand>
        <name>substrate</name>
        <note>ligand shared between dimeric partners</note>
    </ligand>
</feature>
<dbReference type="PRINTS" id="PR00076">
    <property type="entry name" value="6PGDHDRGNASE"/>
</dbReference>
<evidence type="ECO:0000256" key="11">
    <source>
        <dbReference type="ARBA" id="ARBA00048640"/>
    </source>
</evidence>
<keyword evidence="8 12" id="KW-0560">Oxidoreductase</keyword>
<evidence type="ECO:0000313" key="18">
    <source>
        <dbReference type="Proteomes" id="UP000736856"/>
    </source>
</evidence>
<name>A0A937DIS3_9HYPH</name>
<dbReference type="InterPro" id="IPR006113">
    <property type="entry name" value="6PGDH_Gnd/GntZ"/>
</dbReference>
<feature type="binding site" evidence="14">
    <location>
        <position position="453"/>
    </location>
    <ligand>
        <name>substrate</name>
        <note>ligand shared between dimeric partners</note>
    </ligand>
</feature>
<comment type="catalytic activity">
    <reaction evidence="11 12 15">
        <text>6-phospho-D-gluconate + NADP(+) = D-ribulose 5-phosphate + CO2 + NADPH</text>
        <dbReference type="Rhea" id="RHEA:10116"/>
        <dbReference type="ChEBI" id="CHEBI:16526"/>
        <dbReference type="ChEBI" id="CHEBI:57783"/>
        <dbReference type="ChEBI" id="CHEBI:58121"/>
        <dbReference type="ChEBI" id="CHEBI:58349"/>
        <dbReference type="ChEBI" id="CHEBI:58759"/>
        <dbReference type="EC" id="1.1.1.44"/>
    </reaction>
</comment>
<comment type="caution">
    <text evidence="17">The sequence shown here is derived from an EMBL/GenBank/DDBJ whole genome shotgun (WGS) entry which is preliminary data.</text>
</comment>
<dbReference type="PIRSF" id="PIRSF000109">
    <property type="entry name" value="6PGD"/>
    <property type="match status" value="1"/>
</dbReference>
<dbReference type="Gene3D" id="3.40.50.720">
    <property type="entry name" value="NAD(P)-binding Rossmann-like Domain"/>
    <property type="match status" value="1"/>
</dbReference>
<evidence type="ECO:0000256" key="6">
    <source>
        <dbReference type="ARBA" id="ARBA00018193"/>
    </source>
</evidence>
<feature type="active site" description="Proton acceptor" evidence="13">
    <location>
        <position position="184"/>
    </location>
</feature>
<evidence type="ECO:0000313" key="17">
    <source>
        <dbReference type="EMBL" id="MBL0848651.1"/>
    </source>
</evidence>